<dbReference type="AlphaFoldDB" id="A0A8K0SQZ2"/>
<accession>A0A8K0SQZ2</accession>
<proteinExistence type="predicted"/>
<dbReference type="EMBL" id="JAGPNK010000010">
    <property type="protein sequence ID" value="KAH7312605.1"/>
    <property type="molecule type" value="Genomic_DNA"/>
</dbReference>
<protein>
    <submittedName>
        <fullName evidence="1">Uncharacterized protein</fullName>
    </submittedName>
</protein>
<organism evidence="1 2">
    <name type="scientific">Stachybotrys elegans</name>
    <dbReference type="NCBI Taxonomy" id="80388"/>
    <lineage>
        <taxon>Eukaryota</taxon>
        <taxon>Fungi</taxon>
        <taxon>Dikarya</taxon>
        <taxon>Ascomycota</taxon>
        <taxon>Pezizomycotina</taxon>
        <taxon>Sordariomycetes</taxon>
        <taxon>Hypocreomycetidae</taxon>
        <taxon>Hypocreales</taxon>
        <taxon>Stachybotryaceae</taxon>
        <taxon>Stachybotrys</taxon>
    </lineage>
</organism>
<gene>
    <name evidence="1" type="ORF">B0I35DRAFT_513928</name>
</gene>
<keyword evidence="2" id="KW-1185">Reference proteome</keyword>
<sequence>MYVSQAVSTALAAGVACGHTFSETFEGFDFVKSGPTDLQPKINYEWYGAQQALAAFRNNLSPDDMLSLLSDEIAAADAYWHDVIDRSTGSWVPTDGNAIAFLPNLTAAAYAYWMRTPLWDAANALANPEHYFKRTIEVSPGVLEAEILEGWGGVITLFDVPGLGLPDYEKFPFIRRLPDFPFQVAGPKVLKDGTTFGVLHIAARDVPGEEYGQEHDGIEVRATVWYGDGVEDSHIEIERQHITTEIINNALQARKDLINGAFVFPPRQ</sequence>
<name>A0A8K0SQZ2_9HYPO</name>
<evidence type="ECO:0000313" key="1">
    <source>
        <dbReference type="EMBL" id="KAH7312605.1"/>
    </source>
</evidence>
<reference evidence="1" key="1">
    <citation type="journal article" date="2021" name="Nat. Commun.">
        <title>Genetic determinants of endophytism in the Arabidopsis root mycobiome.</title>
        <authorList>
            <person name="Mesny F."/>
            <person name="Miyauchi S."/>
            <person name="Thiergart T."/>
            <person name="Pickel B."/>
            <person name="Atanasova L."/>
            <person name="Karlsson M."/>
            <person name="Huettel B."/>
            <person name="Barry K.W."/>
            <person name="Haridas S."/>
            <person name="Chen C."/>
            <person name="Bauer D."/>
            <person name="Andreopoulos W."/>
            <person name="Pangilinan J."/>
            <person name="LaButti K."/>
            <person name="Riley R."/>
            <person name="Lipzen A."/>
            <person name="Clum A."/>
            <person name="Drula E."/>
            <person name="Henrissat B."/>
            <person name="Kohler A."/>
            <person name="Grigoriev I.V."/>
            <person name="Martin F.M."/>
            <person name="Hacquard S."/>
        </authorList>
    </citation>
    <scope>NUCLEOTIDE SEQUENCE</scope>
    <source>
        <strain evidence="1">MPI-CAGE-CH-0235</strain>
    </source>
</reference>
<comment type="caution">
    <text evidence="1">The sequence shown here is derived from an EMBL/GenBank/DDBJ whole genome shotgun (WGS) entry which is preliminary data.</text>
</comment>
<dbReference type="OrthoDB" id="3006326at2759"/>
<evidence type="ECO:0000313" key="2">
    <source>
        <dbReference type="Proteomes" id="UP000813444"/>
    </source>
</evidence>
<dbReference type="Proteomes" id="UP000813444">
    <property type="component" value="Unassembled WGS sequence"/>
</dbReference>